<proteinExistence type="inferred from homology"/>
<dbReference type="Pfam" id="PF00344">
    <property type="entry name" value="SecY"/>
    <property type="match status" value="1"/>
</dbReference>
<comment type="similarity">
    <text evidence="2">Belongs to the SecY/SEC61-alpha family.</text>
</comment>
<dbReference type="GO" id="GO:0009535">
    <property type="term" value="C:chloroplast thylakoid membrane"/>
    <property type="evidence" value="ECO:0007669"/>
    <property type="project" value="UniProtKB-SubCell"/>
</dbReference>
<keyword evidence="3" id="KW-0472">Membrane</keyword>
<keyword evidence="5" id="KW-1185">Reference proteome</keyword>
<dbReference type="Proteomes" id="UP001341281">
    <property type="component" value="Chromosome 05"/>
</dbReference>
<dbReference type="GO" id="GO:0015031">
    <property type="term" value="P:protein transport"/>
    <property type="evidence" value="ECO:0007669"/>
    <property type="project" value="InterPro"/>
</dbReference>
<evidence type="ECO:0000313" key="4">
    <source>
        <dbReference type="EMBL" id="WVZ74968.1"/>
    </source>
</evidence>
<dbReference type="Gene3D" id="1.10.3370.10">
    <property type="entry name" value="SecY subunit domain"/>
    <property type="match status" value="1"/>
</dbReference>
<feature type="transmembrane region" description="Helical" evidence="3">
    <location>
        <begin position="30"/>
        <end position="48"/>
    </location>
</feature>
<evidence type="ECO:0000256" key="2">
    <source>
        <dbReference type="RuleBase" id="RU004349"/>
    </source>
</evidence>
<reference evidence="4 5" key="1">
    <citation type="submission" date="2024-02" db="EMBL/GenBank/DDBJ databases">
        <title>High-quality chromosome-scale genome assembly of Pensacola bahiagrass (Paspalum notatum Flugge var. saurae).</title>
        <authorList>
            <person name="Vega J.M."/>
            <person name="Podio M."/>
            <person name="Orjuela J."/>
            <person name="Siena L.A."/>
            <person name="Pessino S.C."/>
            <person name="Combes M.C."/>
            <person name="Mariac C."/>
            <person name="Albertini E."/>
            <person name="Pupilli F."/>
            <person name="Ortiz J.P.A."/>
            <person name="Leblanc O."/>
        </authorList>
    </citation>
    <scope>NUCLEOTIDE SEQUENCE [LARGE SCALE GENOMIC DNA]</scope>
    <source>
        <strain evidence="4">R1</strain>
        <tissue evidence="4">Leaf</tissue>
    </source>
</reference>
<organism evidence="4 5">
    <name type="scientific">Paspalum notatum var. saurae</name>
    <dbReference type="NCBI Taxonomy" id="547442"/>
    <lineage>
        <taxon>Eukaryota</taxon>
        <taxon>Viridiplantae</taxon>
        <taxon>Streptophyta</taxon>
        <taxon>Embryophyta</taxon>
        <taxon>Tracheophyta</taxon>
        <taxon>Spermatophyta</taxon>
        <taxon>Magnoliopsida</taxon>
        <taxon>Liliopsida</taxon>
        <taxon>Poales</taxon>
        <taxon>Poaceae</taxon>
        <taxon>PACMAD clade</taxon>
        <taxon>Panicoideae</taxon>
        <taxon>Andropogonodae</taxon>
        <taxon>Paspaleae</taxon>
        <taxon>Paspalinae</taxon>
        <taxon>Paspalum</taxon>
    </lineage>
</organism>
<evidence type="ECO:0000256" key="1">
    <source>
        <dbReference type="ARBA" id="ARBA00004454"/>
    </source>
</evidence>
<keyword evidence="3" id="KW-1133">Transmembrane helix</keyword>
<dbReference type="PANTHER" id="PTHR10906">
    <property type="entry name" value="SECY/SEC61-ALPHA FAMILY MEMBER"/>
    <property type="match status" value="1"/>
</dbReference>
<dbReference type="SUPFAM" id="SSF103491">
    <property type="entry name" value="Preprotein translocase SecY subunit"/>
    <property type="match status" value="1"/>
</dbReference>
<dbReference type="AlphaFoldDB" id="A0AAQ3WUA0"/>
<sequence length="79" mass="7997">MGHGVGVVGDQRLALPGSRDGATYSLLRRYIPTAAALGGLCVGALTIFADVTGVIGTSTGVMLAATVVYNLVNSFQKAD</sequence>
<dbReference type="InterPro" id="IPR023201">
    <property type="entry name" value="SecY_dom_sf"/>
</dbReference>
<comment type="subcellular location">
    <subcellularLocation>
        <location evidence="1">Plastid</location>
        <location evidence="1">Chloroplast thylakoid membrane</location>
        <topology evidence="1">Multi-pass membrane protein</topology>
    </subcellularLocation>
</comment>
<feature type="transmembrane region" description="Helical" evidence="3">
    <location>
        <begin position="54"/>
        <end position="72"/>
    </location>
</feature>
<accession>A0AAQ3WUA0</accession>
<evidence type="ECO:0000313" key="5">
    <source>
        <dbReference type="Proteomes" id="UP001341281"/>
    </source>
</evidence>
<name>A0AAQ3WUA0_PASNO</name>
<dbReference type="EMBL" id="CP144749">
    <property type="protein sequence ID" value="WVZ74968.1"/>
    <property type="molecule type" value="Genomic_DNA"/>
</dbReference>
<evidence type="ECO:0000256" key="3">
    <source>
        <dbReference type="SAM" id="Phobius"/>
    </source>
</evidence>
<dbReference type="InterPro" id="IPR002208">
    <property type="entry name" value="SecY/SEC61-alpha"/>
</dbReference>
<gene>
    <name evidence="4" type="ORF">U9M48_023081</name>
</gene>
<keyword evidence="3" id="KW-0812">Transmembrane</keyword>
<protein>
    <submittedName>
        <fullName evidence="4">Uncharacterized protein</fullName>
    </submittedName>
</protein>